<feature type="compositionally biased region" description="Gly residues" evidence="1">
    <location>
        <begin position="1"/>
        <end position="12"/>
    </location>
</feature>
<evidence type="ECO:0000313" key="3">
    <source>
        <dbReference type="Proteomes" id="UP000288805"/>
    </source>
</evidence>
<feature type="region of interest" description="Disordered" evidence="1">
    <location>
        <begin position="1"/>
        <end position="21"/>
    </location>
</feature>
<reference evidence="2 3" key="1">
    <citation type="journal article" date="2018" name="PLoS Genet.">
        <title>Population sequencing reveals clonal diversity and ancestral inbreeding in the grapevine cultivar Chardonnay.</title>
        <authorList>
            <person name="Roach M.J."/>
            <person name="Johnson D.L."/>
            <person name="Bohlmann J."/>
            <person name="van Vuuren H.J."/>
            <person name="Jones S.J."/>
            <person name="Pretorius I.S."/>
            <person name="Schmidt S.A."/>
            <person name="Borneman A.R."/>
        </authorList>
    </citation>
    <scope>NUCLEOTIDE SEQUENCE [LARGE SCALE GENOMIC DNA]</scope>
    <source>
        <strain evidence="3">cv. Chardonnay</strain>
        <tissue evidence="2">Leaf</tissue>
    </source>
</reference>
<organism evidence="2 3">
    <name type="scientific">Vitis vinifera</name>
    <name type="common">Grape</name>
    <dbReference type="NCBI Taxonomy" id="29760"/>
    <lineage>
        <taxon>Eukaryota</taxon>
        <taxon>Viridiplantae</taxon>
        <taxon>Streptophyta</taxon>
        <taxon>Embryophyta</taxon>
        <taxon>Tracheophyta</taxon>
        <taxon>Spermatophyta</taxon>
        <taxon>Magnoliopsida</taxon>
        <taxon>eudicotyledons</taxon>
        <taxon>Gunneridae</taxon>
        <taxon>Pentapetalae</taxon>
        <taxon>rosids</taxon>
        <taxon>Vitales</taxon>
        <taxon>Vitaceae</taxon>
        <taxon>Viteae</taxon>
        <taxon>Vitis</taxon>
    </lineage>
</organism>
<dbReference type="OrthoDB" id="74835at2759"/>
<comment type="caution">
    <text evidence="2">The sequence shown here is derived from an EMBL/GenBank/DDBJ whole genome shotgun (WGS) entry which is preliminary data.</text>
</comment>
<proteinExistence type="predicted"/>
<dbReference type="Proteomes" id="UP000288805">
    <property type="component" value="Unassembled WGS sequence"/>
</dbReference>
<name>A0A438E3H7_VITVI</name>
<evidence type="ECO:0000256" key="1">
    <source>
        <dbReference type="SAM" id="MobiDB-lite"/>
    </source>
</evidence>
<dbReference type="EMBL" id="QGNW01001408">
    <property type="protein sequence ID" value="RVW42233.1"/>
    <property type="molecule type" value="Genomic_DNA"/>
</dbReference>
<gene>
    <name evidence="2" type="ORF">CK203_096562</name>
</gene>
<evidence type="ECO:0000313" key="2">
    <source>
        <dbReference type="EMBL" id="RVW42233.1"/>
    </source>
</evidence>
<protein>
    <submittedName>
        <fullName evidence="2">Uncharacterized protein</fullName>
    </submittedName>
</protein>
<sequence length="689" mass="74592">MEDGVFEGGGAGIHEASNHPDLNQFGDTSTVFDASQYAFFGKDVVEEVELGGLEDEDLPVARFDEEEFLLDREESALEVRVYFGVSLWKAIIRGWYDFKIRTAIQDCGKGKGMEAIGLYERNRRILYEEELLGQRLKGTFLKSVLEWSWDAMGMEIVTMLDFLVRILCFTTSGVLLDISFHSPSLSLSLDKWKGEVLRSLSDIDDLASTFSKLETGVSGPRNAGIIGDRGSRERRFLFCFVVAEEEKRFSLVFPKGTGFHGGWSVLVEKLRSLGVAPSSEESSWSGQRNCLGLDWRYSGVRQGGVIVQLFGRGVEDFRFWRVKERVLHLVRRTPKVGCLRKGSCQGDVDEGIGFRVTPVESGFWCILLGVFLPSLLQVVVGNSSFSLQLWWEASPGFSFVEPRRRDCVPSEQEVGAGVEVFSCADDGRGLQPLGPTAAVELLCCRSKVAGEGAAGFDAKAAAVGREKRVTAVMGGGGVVGPDVIVKAGGEVLGSSSLGRQGLGEACSVENGDAFVFSDIRVKGPLRLGLAQVCTNRIVGRASEEVGPLSGALKVMRACSFCREGAGGALVAEANGQSGPSPLSLGPRSPRCQPLMMVLQDDSMLDLSGKTMKEPSGMEMVARAEELERSRDVDFGALEGEDFNSLPSGFVEFSNCLGMPVAGFEKEICAIVRKLDSPFTARGKGNGAGD</sequence>
<accession>A0A438E3H7</accession>
<dbReference type="AlphaFoldDB" id="A0A438E3H7"/>